<name>A0A8H7T6C9_9HELO</name>
<dbReference type="OrthoDB" id="3543801at2759"/>
<feature type="region of interest" description="Disordered" evidence="1">
    <location>
        <begin position="127"/>
        <end position="146"/>
    </location>
</feature>
<evidence type="ECO:0000313" key="3">
    <source>
        <dbReference type="Proteomes" id="UP000664132"/>
    </source>
</evidence>
<sequence length="392" mass="44149">MSKPKSAFENLAPELRTQILSSLSDLEPLYCLLQASPAAYRLFTDQSSSKSIVETILSSGNTHTYTIALIRITLLIRSNTLPSSVHNHTTFKDLLRHETSPHRWTPARWTALPTTFPDKPSDIFGLSTEHNSTTTPQPSQSEPLSGKGEVWGAADLYDVPEYIFSDDGKEDVFVLKENSEMMHIATDLETELVQTVLDYYHAQSLELEKATDESEYWRLQKSRAACGGDDLADRGREEGWDVLDKTYRSETWSFFSRLTGSQWQHENRSRFLSPLQHAPFAPWRRSGFAICTLYLHQPPFLLVFSLSTITPANCSLLRGSTFRMSSYGLLQSCSDGPSGLDIPIFEAWASLLTEGEREEIQRENERQEVLAMMIQRPASIIGGVGSVTDWKA</sequence>
<feature type="compositionally biased region" description="Polar residues" evidence="1">
    <location>
        <begin position="128"/>
        <end position="143"/>
    </location>
</feature>
<accession>A0A8H7T6C9</accession>
<dbReference type="Proteomes" id="UP000664132">
    <property type="component" value="Unassembled WGS sequence"/>
</dbReference>
<comment type="caution">
    <text evidence="2">The sequence shown here is derived from an EMBL/GenBank/DDBJ whole genome shotgun (WGS) entry which is preliminary data.</text>
</comment>
<proteinExistence type="predicted"/>
<reference evidence="2" key="1">
    <citation type="submission" date="2021-02" db="EMBL/GenBank/DDBJ databases">
        <title>Genome sequence Cadophora malorum strain M34.</title>
        <authorList>
            <person name="Stefanovic E."/>
            <person name="Vu D."/>
            <person name="Scully C."/>
            <person name="Dijksterhuis J."/>
            <person name="Roader J."/>
            <person name="Houbraken J."/>
        </authorList>
    </citation>
    <scope>NUCLEOTIDE SEQUENCE</scope>
    <source>
        <strain evidence="2">M34</strain>
    </source>
</reference>
<dbReference type="AlphaFoldDB" id="A0A8H7T6C9"/>
<dbReference type="EMBL" id="JAFJYH010000295">
    <property type="protein sequence ID" value="KAG4413791.1"/>
    <property type="molecule type" value="Genomic_DNA"/>
</dbReference>
<keyword evidence="3" id="KW-1185">Reference proteome</keyword>
<protein>
    <submittedName>
        <fullName evidence="2">Uncharacterized protein</fullName>
    </submittedName>
</protein>
<organism evidence="2 3">
    <name type="scientific">Cadophora malorum</name>
    <dbReference type="NCBI Taxonomy" id="108018"/>
    <lineage>
        <taxon>Eukaryota</taxon>
        <taxon>Fungi</taxon>
        <taxon>Dikarya</taxon>
        <taxon>Ascomycota</taxon>
        <taxon>Pezizomycotina</taxon>
        <taxon>Leotiomycetes</taxon>
        <taxon>Helotiales</taxon>
        <taxon>Ploettnerulaceae</taxon>
        <taxon>Cadophora</taxon>
    </lineage>
</organism>
<evidence type="ECO:0000313" key="2">
    <source>
        <dbReference type="EMBL" id="KAG4413791.1"/>
    </source>
</evidence>
<gene>
    <name evidence="2" type="ORF">IFR04_013063</name>
</gene>
<evidence type="ECO:0000256" key="1">
    <source>
        <dbReference type="SAM" id="MobiDB-lite"/>
    </source>
</evidence>